<protein>
    <submittedName>
        <fullName evidence="1">Uncharacterized protein</fullName>
    </submittedName>
</protein>
<gene>
    <name evidence="1" type="ORF">Nepgr_008984</name>
</gene>
<reference evidence="1" key="1">
    <citation type="submission" date="2023-05" db="EMBL/GenBank/DDBJ databases">
        <title>Nepenthes gracilis genome sequencing.</title>
        <authorList>
            <person name="Fukushima K."/>
        </authorList>
    </citation>
    <scope>NUCLEOTIDE SEQUENCE</scope>
    <source>
        <strain evidence="1">SING2019-196</strain>
    </source>
</reference>
<accession>A0AAD3SA64</accession>
<organism evidence="1 2">
    <name type="scientific">Nepenthes gracilis</name>
    <name type="common">Slender pitcher plant</name>
    <dbReference type="NCBI Taxonomy" id="150966"/>
    <lineage>
        <taxon>Eukaryota</taxon>
        <taxon>Viridiplantae</taxon>
        <taxon>Streptophyta</taxon>
        <taxon>Embryophyta</taxon>
        <taxon>Tracheophyta</taxon>
        <taxon>Spermatophyta</taxon>
        <taxon>Magnoliopsida</taxon>
        <taxon>eudicotyledons</taxon>
        <taxon>Gunneridae</taxon>
        <taxon>Pentapetalae</taxon>
        <taxon>Caryophyllales</taxon>
        <taxon>Nepenthaceae</taxon>
        <taxon>Nepenthes</taxon>
    </lineage>
</organism>
<dbReference type="EMBL" id="BSYO01000007">
    <property type="protein sequence ID" value="GMH07144.1"/>
    <property type="molecule type" value="Genomic_DNA"/>
</dbReference>
<sequence length="100" mass="11198">MFITKPQQPSQLLSRDQCKRFNLSCNGLLVGRVVEWIQIASIRRVSGWVLVCLGLSTSYLPAKDNQARVESSVSCMMEFTVSVSPSEILMEARLDIYSAL</sequence>
<dbReference type="AlphaFoldDB" id="A0AAD3SA64"/>
<evidence type="ECO:0000313" key="2">
    <source>
        <dbReference type="Proteomes" id="UP001279734"/>
    </source>
</evidence>
<comment type="caution">
    <text evidence="1">The sequence shown here is derived from an EMBL/GenBank/DDBJ whole genome shotgun (WGS) entry which is preliminary data.</text>
</comment>
<name>A0AAD3SA64_NEPGR</name>
<dbReference type="Proteomes" id="UP001279734">
    <property type="component" value="Unassembled WGS sequence"/>
</dbReference>
<proteinExistence type="predicted"/>
<keyword evidence="2" id="KW-1185">Reference proteome</keyword>
<evidence type="ECO:0000313" key="1">
    <source>
        <dbReference type="EMBL" id="GMH07144.1"/>
    </source>
</evidence>